<sequence length="179" mass="20089">MPRDTIVIGDEVAATIIPAAAPVEQGDSKAKDDAAAHRLFLKWDPLVLQNQDEHEDEQEVVPGKIWWDRVGNKHATIGETIEGFSEAWGRFHPSESVTTTEAKKSRGLVGLELLQTGVEASDSAKVTAAGTSGKAQLEDAWEWRDRYCWLCEGFKIGRRFYIRTSMGRKRNRRHSHGFL</sequence>
<name>A0AAN7LI51_TRANT</name>
<proteinExistence type="predicted"/>
<reference evidence="1 2" key="1">
    <citation type="journal article" date="2023" name="Hortic Res">
        <title>Pangenome of water caltrop reveals structural variations and asymmetric subgenome divergence after allopolyploidization.</title>
        <authorList>
            <person name="Zhang X."/>
            <person name="Chen Y."/>
            <person name="Wang L."/>
            <person name="Yuan Y."/>
            <person name="Fang M."/>
            <person name="Shi L."/>
            <person name="Lu R."/>
            <person name="Comes H.P."/>
            <person name="Ma Y."/>
            <person name="Chen Y."/>
            <person name="Huang G."/>
            <person name="Zhou Y."/>
            <person name="Zheng Z."/>
            <person name="Qiu Y."/>
        </authorList>
    </citation>
    <scope>NUCLEOTIDE SEQUENCE [LARGE SCALE GENOMIC DNA]</scope>
    <source>
        <strain evidence="1">F231</strain>
    </source>
</reference>
<protein>
    <submittedName>
        <fullName evidence="1">Uncharacterized protein</fullName>
    </submittedName>
</protein>
<evidence type="ECO:0000313" key="1">
    <source>
        <dbReference type="EMBL" id="KAK4784769.1"/>
    </source>
</evidence>
<dbReference type="AlphaFoldDB" id="A0AAN7LI51"/>
<dbReference type="EMBL" id="JAXQNO010000014">
    <property type="protein sequence ID" value="KAK4784769.1"/>
    <property type="molecule type" value="Genomic_DNA"/>
</dbReference>
<organism evidence="1 2">
    <name type="scientific">Trapa natans</name>
    <name type="common">Water chestnut</name>
    <dbReference type="NCBI Taxonomy" id="22666"/>
    <lineage>
        <taxon>Eukaryota</taxon>
        <taxon>Viridiplantae</taxon>
        <taxon>Streptophyta</taxon>
        <taxon>Embryophyta</taxon>
        <taxon>Tracheophyta</taxon>
        <taxon>Spermatophyta</taxon>
        <taxon>Magnoliopsida</taxon>
        <taxon>eudicotyledons</taxon>
        <taxon>Gunneridae</taxon>
        <taxon>Pentapetalae</taxon>
        <taxon>rosids</taxon>
        <taxon>malvids</taxon>
        <taxon>Myrtales</taxon>
        <taxon>Lythraceae</taxon>
        <taxon>Trapa</taxon>
    </lineage>
</organism>
<dbReference type="Proteomes" id="UP001346149">
    <property type="component" value="Unassembled WGS sequence"/>
</dbReference>
<keyword evidence="2" id="KW-1185">Reference proteome</keyword>
<evidence type="ECO:0000313" key="2">
    <source>
        <dbReference type="Proteomes" id="UP001346149"/>
    </source>
</evidence>
<comment type="caution">
    <text evidence="1">The sequence shown here is derived from an EMBL/GenBank/DDBJ whole genome shotgun (WGS) entry which is preliminary data.</text>
</comment>
<accession>A0AAN7LI51</accession>
<gene>
    <name evidence="1" type="ORF">SAY86_019137</name>
</gene>